<evidence type="ECO:0000256" key="6">
    <source>
        <dbReference type="ARBA" id="ARBA00023160"/>
    </source>
</evidence>
<dbReference type="CDD" id="cd06850">
    <property type="entry name" value="biotinyl_domain"/>
    <property type="match status" value="1"/>
</dbReference>
<comment type="function">
    <text evidence="1 8">This protein is a component of the acetyl coenzyme A carboxylase complex; first, biotin carboxylase catalyzes the carboxylation of the carrier protein and then the transcarboxylase transfers the carboxyl group to form malonyl-CoA.</text>
</comment>
<dbReference type="InterPro" id="IPR011053">
    <property type="entry name" value="Single_hybrid_motif"/>
</dbReference>
<keyword evidence="4 8" id="KW-0276">Fatty acid metabolism</keyword>
<dbReference type="RefSeq" id="WP_212700870.1">
    <property type="nucleotide sequence ID" value="NZ_JADMKU010000006.1"/>
</dbReference>
<dbReference type="PROSITE" id="PS50968">
    <property type="entry name" value="BIOTINYL_LIPOYL"/>
    <property type="match status" value="1"/>
</dbReference>
<feature type="domain" description="Lipoyl-binding" evidence="9">
    <location>
        <begin position="1"/>
        <end position="77"/>
    </location>
</feature>
<protein>
    <recommendedName>
        <fullName evidence="8">Biotin carboxyl carrier protein of acetyl-CoA carboxylase</fullName>
    </recommendedName>
</protein>
<dbReference type="Proteomes" id="UP001195941">
    <property type="component" value="Unassembled WGS sequence"/>
</dbReference>
<keyword evidence="3 8" id="KW-0444">Lipid biosynthesis</keyword>
<sequence>MAQVLSPVPGTFYTQAAPGEPLYKQPGDAVAQGDTIGLIEVMKTFIEVKAENAGTFNGYKVENGAAINAGEPLAELED</sequence>
<proteinExistence type="predicted"/>
<dbReference type="Gene3D" id="2.40.50.100">
    <property type="match status" value="1"/>
</dbReference>
<evidence type="ECO:0000256" key="5">
    <source>
        <dbReference type="ARBA" id="ARBA00023098"/>
    </source>
</evidence>
<evidence type="ECO:0000256" key="7">
    <source>
        <dbReference type="ARBA" id="ARBA00023267"/>
    </source>
</evidence>
<evidence type="ECO:0000256" key="1">
    <source>
        <dbReference type="ARBA" id="ARBA00003761"/>
    </source>
</evidence>
<comment type="caution">
    <text evidence="10">The sequence shown here is derived from an EMBL/GenBank/DDBJ whole genome shotgun (WGS) entry which is preliminary data.</text>
</comment>
<dbReference type="InterPro" id="IPR001882">
    <property type="entry name" value="Biotin_BS"/>
</dbReference>
<gene>
    <name evidence="10" type="ORF">IT775_09500</name>
</gene>
<keyword evidence="6 8" id="KW-0275">Fatty acid biosynthesis</keyword>
<evidence type="ECO:0000256" key="8">
    <source>
        <dbReference type="RuleBase" id="RU364072"/>
    </source>
</evidence>
<name>A0ABS5HQY2_9RHOB</name>
<dbReference type="PROSITE" id="PS00188">
    <property type="entry name" value="BIOTIN"/>
    <property type="match status" value="1"/>
</dbReference>
<evidence type="ECO:0000313" key="10">
    <source>
        <dbReference type="EMBL" id="MBR9651357.1"/>
    </source>
</evidence>
<reference evidence="10 11" key="1">
    <citation type="journal article" date="2021" name="Arch. Microbiol.">
        <title>Thalassobius aquimarinus sp. nov., isolated from the Sea of Japan seashore.</title>
        <authorList>
            <person name="Kurilenko V.V."/>
            <person name="Romanenko L.A."/>
            <person name="Chernysheva N.Y."/>
            <person name="Velansky P.V."/>
            <person name="Tekutyeva L.A."/>
            <person name="Isaeva M.P."/>
            <person name="Mikhailov V.V."/>
        </authorList>
    </citation>
    <scope>NUCLEOTIDE SEQUENCE [LARGE SCALE GENOMIC DNA]</scope>
    <source>
        <strain evidence="10 11">KMM 8518</strain>
    </source>
</reference>
<dbReference type="Pfam" id="PF00364">
    <property type="entry name" value="Biotin_lipoyl"/>
    <property type="match status" value="1"/>
</dbReference>
<dbReference type="EMBL" id="JADMKU010000006">
    <property type="protein sequence ID" value="MBR9651357.1"/>
    <property type="molecule type" value="Genomic_DNA"/>
</dbReference>
<evidence type="ECO:0000256" key="2">
    <source>
        <dbReference type="ARBA" id="ARBA00005194"/>
    </source>
</evidence>
<comment type="pathway">
    <text evidence="2 8">Lipid metabolism; fatty acid biosynthesis.</text>
</comment>
<dbReference type="InterPro" id="IPR000089">
    <property type="entry name" value="Biotin_lipoyl"/>
</dbReference>
<keyword evidence="7 8" id="KW-0092">Biotin</keyword>
<dbReference type="NCBIfam" id="NF005457">
    <property type="entry name" value="PRK07051.1"/>
    <property type="match status" value="1"/>
</dbReference>
<accession>A0ABS5HQY2</accession>
<evidence type="ECO:0000256" key="3">
    <source>
        <dbReference type="ARBA" id="ARBA00022516"/>
    </source>
</evidence>
<evidence type="ECO:0000259" key="9">
    <source>
        <dbReference type="PROSITE" id="PS50968"/>
    </source>
</evidence>
<dbReference type="InterPro" id="IPR001249">
    <property type="entry name" value="AcCoA_biotinCC"/>
</dbReference>
<evidence type="ECO:0000313" key="11">
    <source>
        <dbReference type="Proteomes" id="UP001195941"/>
    </source>
</evidence>
<dbReference type="PRINTS" id="PR01071">
    <property type="entry name" value="ACOABIOTINCC"/>
</dbReference>
<organism evidence="10 11">
    <name type="scientific">Thalassovita aquimarina</name>
    <dbReference type="NCBI Taxonomy" id="2785917"/>
    <lineage>
        <taxon>Bacteria</taxon>
        <taxon>Pseudomonadati</taxon>
        <taxon>Pseudomonadota</taxon>
        <taxon>Alphaproteobacteria</taxon>
        <taxon>Rhodobacterales</taxon>
        <taxon>Roseobacteraceae</taxon>
        <taxon>Thalassovita</taxon>
    </lineage>
</organism>
<evidence type="ECO:0000256" key="4">
    <source>
        <dbReference type="ARBA" id="ARBA00022832"/>
    </source>
</evidence>
<keyword evidence="11" id="KW-1185">Reference proteome</keyword>
<keyword evidence="5 8" id="KW-0443">Lipid metabolism</keyword>
<dbReference type="SUPFAM" id="SSF51230">
    <property type="entry name" value="Single hybrid motif"/>
    <property type="match status" value="1"/>
</dbReference>